<dbReference type="EMBL" id="FQXO01000027">
    <property type="protein sequence ID" value="SHH57367.1"/>
    <property type="molecule type" value="Genomic_DNA"/>
</dbReference>
<dbReference type="Proteomes" id="UP000183967">
    <property type="component" value="Unassembled WGS sequence"/>
</dbReference>
<keyword evidence="3" id="KW-1185">Reference proteome</keyword>
<feature type="transmembrane region" description="Helical" evidence="1">
    <location>
        <begin position="30"/>
        <end position="46"/>
    </location>
</feature>
<feature type="transmembrane region" description="Helical" evidence="1">
    <location>
        <begin position="58"/>
        <end position="77"/>
    </location>
</feature>
<evidence type="ECO:0000313" key="3">
    <source>
        <dbReference type="Proteomes" id="UP000183967"/>
    </source>
</evidence>
<dbReference type="SUPFAM" id="SSF53800">
    <property type="entry name" value="Chelatase"/>
    <property type="match status" value="1"/>
</dbReference>
<feature type="transmembrane region" description="Helical" evidence="1">
    <location>
        <begin position="7"/>
        <end position="24"/>
    </location>
</feature>
<protein>
    <submittedName>
        <fullName evidence="2">Ferrochelatase</fullName>
    </submittedName>
</protein>
<keyword evidence="1" id="KW-0812">Transmembrane</keyword>
<dbReference type="OrthoDB" id="1949854at2"/>
<reference evidence="3" key="1">
    <citation type="submission" date="2016-11" db="EMBL/GenBank/DDBJ databases">
        <authorList>
            <person name="Varghese N."/>
            <person name="Submissions S."/>
        </authorList>
    </citation>
    <scope>NUCLEOTIDE SEQUENCE [LARGE SCALE GENOMIC DNA]</scope>
    <source>
        <strain evidence="3">DSM 13643</strain>
    </source>
</reference>
<name>A0A1M5U2W2_9FIRM</name>
<gene>
    <name evidence="2" type="ORF">SAMN02745135_01251</name>
</gene>
<dbReference type="Gene3D" id="3.40.50.1400">
    <property type="match status" value="1"/>
</dbReference>
<keyword evidence="1" id="KW-1133">Transmembrane helix</keyword>
<accession>A0A1M5U2W2</accession>
<dbReference type="AlphaFoldDB" id="A0A1M5U2W2"/>
<proteinExistence type="predicted"/>
<sequence length="394" mass="46235">MSNINSFKLLFYIIMFIFFSVLFFTYDNTLENIFLLLSFVGFINILKQRKSFKTKKSIFLLIGIILITYILSILFLFTQKYNMKIGNLNTYRRKEDKAVLLVVEGESSVYEPSKAITNILLNEKFLNKISIPFQLYNIKKNYRMIGRSDYERNTKKLVEKLRSVLSDEYYINIAYLKDTEYVEEKIFNLVTEGYYKIIVVPVIISEGSEFAKLKKRVEKLKLYNYNVQIRWTEPFWNSEYLAISYLNKISNNVDAKKIMDTGIVLIGQGEYNKSSLIKSVKQQIMFSKKVKTYLVEELGIDESKIKIAWFDKLKPDYVKAVKEVLEYGVGEILCVYLKPTTTDIDNNIIADKVKREVDFPEGIKVKVIDGFCNDDNIIKEIRNRIKLADMKVWN</sequence>
<dbReference type="RefSeq" id="WP_073196278.1">
    <property type="nucleotide sequence ID" value="NZ_FQXO01000027.1"/>
</dbReference>
<evidence type="ECO:0000256" key="1">
    <source>
        <dbReference type="SAM" id="Phobius"/>
    </source>
</evidence>
<evidence type="ECO:0000313" key="2">
    <source>
        <dbReference type="EMBL" id="SHH57367.1"/>
    </source>
</evidence>
<organism evidence="2 3">
    <name type="scientific">Caloranaerobacter azorensis DSM 13643</name>
    <dbReference type="NCBI Taxonomy" id="1121264"/>
    <lineage>
        <taxon>Bacteria</taxon>
        <taxon>Bacillati</taxon>
        <taxon>Bacillota</taxon>
        <taxon>Tissierellia</taxon>
        <taxon>Tissierellales</taxon>
        <taxon>Thermohalobacteraceae</taxon>
        <taxon>Caloranaerobacter</taxon>
    </lineage>
</organism>
<keyword evidence="1" id="KW-0472">Membrane</keyword>